<accession>A0ACC0DLK4</accession>
<gene>
    <name evidence="1" type="ORF">F4821DRAFT_3230</name>
</gene>
<sequence>MSALDKETEAARGANEDESVHGTMDSNGLEKSDSRDTKKRSSGNSDSDSGSTFSYLEDGEGLEPTSRNILSRTISEVRDGIESRRDLDLELGSPVEEKKSTTTENPTDPNLVTWDGPDDPENPKNWQLSRKYGAVVIVSFFTLVSPVSSSMVAPSLTTIGKELDITESFQQNIVLSIFVLAYALGPLIWGPLSEIYGRVLVLQLSNLGYLAFNLGCGFAKTKGQLIGFRFLSGLGGSASLAIGGGVLSDLFIPEQRGSAMSMYSLAPLLGPAIGPIAGAFITENTTWRWAFYATCIADAAIQVAGLFFLQETYATVLLARKRAALVKETGNTALRTPFDDSSSGLWAKLSVALTRPFRLLATQVIVQCIALYMMYVYGLMYLVLASFPSLFTAPPPAGYGMSIGIGGLNYISLGLGFFLGAQVCARMQDWFYAMLKRRYGAGKPEFRVPMMVPGAILVPIGLLIYGWTAEFKTHWIGPNIGAMLFACGAIMSFQCLQGFLVDSYQRYAASAVGAATVLRSLAGFGFPLFAPSMYERLGYGWGNTLMAFLGMAIGLPSPILLWKYGEILRKRSPFAAGG</sequence>
<name>A0ACC0DLK4_9PEZI</name>
<comment type="caution">
    <text evidence="1">The sequence shown here is derived from an EMBL/GenBank/DDBJ whole genome shotgun (WGS) entry which is preliminary data.</text>
</comment>
<protein>
    <submittedName>
        <fullName evidence="1">MFS general substrate transporter</fullName>
    </submittedName>
</protein>
<proteinExistence type="predicted"/>
<reference evidence="1 2" key="1">
    <citation type="journal article" date="2022" name="New Phytol.">
        <title>Ecological generalism drives hyperdiversity of secondary metabolite gene clusters in xylarialean endophytes.</title>
        <authorList>
            <person name="Franco M.E.E."/>
            <person name="Wisecaver J.H."/>
            <person name="Arnold A.E."/>
            <person name="Ju Y.M."/>
            <person name="Slot J.C."/>
            <person name="Ahrendt S."/>
            <person name="Moore L.P."/>
            <person name="Eastman K.E."/>
            <person name="Scott K."/>
            <person name="Konkel Z."/>
            <person name="Mondo S.J."/>
            <person name="Kuo A."/>
            <person name="Hayes R.D."/>
            <person name="Haridas S."/>
            <person name="Andreopoulos B."/>
            <person name="Riley R."/>
            <person name="LaButti K."/>
            <person name="Pangilinan J."/>
            <person name="Lipzen A."/>
            <person name="Amirebrahimi M."/>
            <person name="Yan J."/>
            <person name="Adam C."/>
            <person name="Keymanesh K."/>
            <person name="Ng V."/>
            <person name="Louie K."/>
            <person name="Northen T."/>
            <person name="Drula E."/>
            <person name="Henrissat B."/>
            <person name="Hsieh H.M."/>
            <person name="Youens-Clark K."/>
            <person name="Lutzoni F."/>
            <person name="Miadlikowska J."/>
            <person name="Eastwood D.C."/>
            <person name="Hamelin R.C."/>
            <person name="Grigoriev I.V."/>
            <person name="U'Ren J.M."/>
        </authorList>
    </citation>
    <scope>NUCLEOTIDE SEQUENCE [LARGE SCALE GENOMIC DNA]</scope>
    <source>
        <strain evidence="1 2">ER1909</strain>
    </source>
</reference>
<evidence type="ECO:0000313" key="1">
    <source>
        <dbReference type="EMBL" id="KAI6093654.1"/>
    </source>
</evidence>
<keyword evidence="2" id="KW-1185">Reference proteome</keyword>
<evidence type="ECO:0000313" key="2">
    <source>
        <dbReference type="Proteomes" id="UP001497680"/>
    </source>
</evidence>
<dbReference type="EMBL" id="MU394280">
    <property type="protein sequence ID" value="KAI6093654.1"/>
    <property type="molecule type" value="Genomic_DNA"/>
</dbReference>
<organism evidence="1 2">
    <name type="scientific">Hypoxylon rubiginosum</name>
    <dbReference type="NCBI Taxonomy" id="110542"/>
    <lineage>
        <taxon>Eukaryota</taxon>
        <taxon>Fungi</taxon>
        <taxon>Dikarya</taxon>
        <taxon>Ascomycota</taxon>
        <taxon>Pezizomycotina</taxon>
        <taxon>Sordariomycetes</taxon>
        <taxon>Xylariomycetidae</taxon>
        <taxon>Xylariales</taxon>
        <taxon>Hypoxylaceae</taxon>
        <taxon>Hypoxylon</taxon>
    </lineage>
</organism>
<dbReference type="Proteomes" id="UP001497680">
    <property type="component" value="Unassembled WGS sequence"/>
</dbReference>